<dbReference type="InterPro" id="IPR004518">
    <property type="entry name" value="MazG-like_dom"/>
</dbReference>
<dbReference type="GO" id="GO:0047840">
    <property type="term" value="F:dCTP diphosphatase activity"/>
    <property type="evidence" value="ECO:0007669"/>
    <property type="project" value="TreeGrafter"/>
</dbReference>
<dbReference type="Gene3D" id="1.10.287.1080">
    <property type="entry name" value="MazG-like"/>
    <property type="match status" value="1"/>
</dbReference>
<feature type="domain" description="NTP pyrophosphohydrolase MazG-like" evidence="1">
    <location>
        <begin position="34"/>
        <end position="106"/>
    </location>
</feature>
<dbReference type="KEGG" id="hsc:HVS_13995"/>
<dbReference type="RefSeq" id="WP_101303251.1">
    <property type="nucleotide sequence ID" value="NZ_CP025197.1"/>
</dbReference>
<dbReference type="PANTHER" id="PTHR46523">
    <property type="entry name" value="DCTP PYROPHOSPHATASE 1"/>
    <property type="match status" value="1"/>
</dbReference>
<name>A0A2K9E4L4_9FIRM</name>
<dbReference type="GO" id="GO:0006253">
    <property type="term" value="P:dCTP catabolic process"/>
    <property type="evidence" value="ECO:0007669"/>
    <property type="project" value="TreeGrafter"/>
</dbReference>
<protein>
    <submittedName>
        <fullName evidence="2">MazG nucleotide pyrophosphohydrolase domain protein</fullName>
    </submittedName>
</protein>
<dbReference type="PANTHER" id="PTHR46523:SF1">
    <property type="entry name" value="DCTP PYROPHOSPHATASE 1"/>
    <property type="match status" value="1"/>
</dbReference>
<evidence type="ECO:0000313" key="2">
    <source>
        <dbReference type="EMBL" id="AUG58662.1"/>
    </source>
</evidence>
<dbReference type="GO" id="GO:0005829">
    <property type="term" value="C:cytosol"/>
    <property type="evidence" value="ECO:0007669"/>
    <property type="project" value="TreeGrafter"/>
</dbReference>
<dbReference type="AlphaFoldDB" id="A0A2K9E4L4"/>
<dbReference type="Proteomes" id="UP000233534">
    <property type="component" value="Chromosome"/>
</dbReference>
<sequence length="117" mass="13890">MNINQLIDIQKQFDSKHRGKFDWAQKIDDENIATLEYLLLCLVGEFGEATNLVKKVLRGDYSLNDIKPQLSEEIADIFIYVLKLAYQLDIDIEKQFLEKVDKNKRRFLNFEMKEKDM</sequence>
<evidence type="ECO:0000259" key="1">
    <source>
        <dbReference type="Pfam" id="PF03819"/>
    </source>
</evidence>
<dbReference type="GO" id="GO:0042262">
    <property type="term" value="P:DNA protection"/>
    <property type="evidence" value="ECO:0007669"/>
    <property type="project" value="TreeGrafter"/>
</dbReference>
<evidence type="ECO:0000313" key="3">
    <source>
        <dbReference type="Proteomes" id="UP000233534"/>
    </source>
</evidence>
<accession>A0A2K9E4L4</accession>
<reference evidence="2 3" key="1">
    <citation type="submission" date="2017-12" db="EMBL/GenBank/DDBJ databases">
        <title>Complete genome sequence of Herbivorax saccincola GGR1, a novel Cellulosome-producing hydrolytic bacterium in a thermophilic biogas plant, established by Illumina and Nanopore MinION sequencing.</title>
        <authorList>
            <person name="Pechtl A."/>
            <person name="Ruckert C."/>
            <person name="Koeck D.E."/>
            <person name="Maus I."/>
            <person name="Winkler A."/>
            <person name="Kalinowski J."/>
            <person name="Puhler A."/>
            <person name="Schwarz W.W."/>
            <person name="Zverlov V.V."/>
            <person name="Schluter A."/>
            <person name="Liebl W."/>
        </authorList>
    </citation>
    <scope>NUCLEOTIDE SEQUENCE [LARGE SCALE GENOMIC DNA]</scope>
    <source>
        <strain evidence="3">SR1</strain>
    </source>
</reference>
<keyword evidence="3" id="KW-1185">Reference proteome</keyword>
<dbReference type="EMBL" id="CP025197">
    <property type="protein sequence ID" value="AUG58662.1"/>
    <property type="molecule type" value="Genomic_DNA"/>
</dbReference>
<gene>
    <name evidence="2" type="ORF">HVS_13995</name>
</gene>
<organism evidence="2 3">
    <name type="scientific">Acetivibrio saccincola</name>
    <dbReference type="NCBI Taxonomy" id="1677857"/>
    <lineage>
        <taxon>Bacteria</taxon>
        <taxon>Bacillati</taxon>
        <taxon>Bacillota</taxon>
        <taxon>Clostridia</taxon>
        <taxon>Eubacteriales</taxon>
        <taxon>Oscillospiraceae</taxon>
        <taxon>Acetivibrio</taxon>
    </lineage>
</organism>
<dbReference type="Pfam" id="PF03819">
    <property type="entry name" value="MazG"/>
    <property type="match status" value="1"/>
</dbReference>
<proteinExistence type="predicted"/>
<dbReference type="SUPFAM" id="SSF101386">
    <property type="entry name" value="all-alpha NTP pyrophosphatases"/>
    <property type="match status" value="1"/>
</dbReference>
<dbReference type="InterPro" id="IPR052555">
    <property type="entry name" value="dCTP_Pyrophosphatase"/>
</dbReference>
<keyword evidence="2" id="KW-0378">Hydrolase</keyword>